<proteinExistence type="predicted"/>
<gene>
    <name evidence="2" type="ORF">BU23DRAFT_571151</name>
</gene>
<accession>A0A6A5V475</accession>
<protein>
    <recommendedName>
        <fullName evidence="4">Integral membrane protein</fullName>
    </recommendedName>
</protein>
<dbReference type="EMBL" id="ML976705">
    <property type="protein sequence ID" value="KAF1969836.1"/>
    <property type="molecule type" value="Genomic_DNA"/>
</dbReference>
<keyword evidence="3" id="KW-1185">Reference proteome</keyword>
<feature type="transmembrane region" description="Helical" evidence="1">
    <location>
        <begin position="64"/>
        <end position="85"/>
    </location>
</feature>
<evidence type="ECO:0008006" key="4">
    <source>
        <dbReference type="Google" id="ProtNLM"/>
    </source>
</evidence>
<evidence type="ECO:0000313" key="3">
    <source>
        <dbReference type="Proteomes" id="UP000800036"/>
    </source>
</evidence>
<keyword evidence="1" id="KW-0812">Transmembrane</keyword>
<name>A0A6A5V475_9PLEO</name>
<evidence type="ECO:0000256" key="1">
    <source>
        <dbReference type="SAM" id="Phobius"/>
    </source>
</evidence>
<keyword evidence="1" id="KW-0472">Membrane</keyword>
<feature type="transmembrane region" description="Helical" evidence="1">
    <location>
        <begin position="34"/>
        <end position="52"/>
    </location>
</feature>
<evidence type="ECO:0000313" key="2">
    <source>
        <dbReference type="EMBL" id="KAF1969836.1"/>
    </source>
</evidence>
<organism evidence="2 3">
    <name type="scientific">Bimuria novae-zelandiae CBS 107.79</name>
    <dbReference type="NCBI Taxonomy" id="1447943"/>
    <lineage>
        <taxon>Eukaryota</taxon>
        <taxon>Fungi</taxon>
        <taxon>Dikarya</taxon>
        <taxon>Ascomycota</taxon>
        <taxon>Pezizomycotina</taxon>
        <taxon>Dothideomycetes</taxon>
        <taxon>Pleosporomycetidae</taxon>
        <taxon>Pleosporales</taxon>
        <taxon>Massarineae</taxon>
        <taxon>Didymosphaeriaceae</taxon>
        <taxon>Bimuria</taxon>
    </lineage>
</organism>
<dbReference type="OrthoDB" id="444631at2759"/>
<reference evidence="2" key="1">
    <citation type="journal article" date="2020" name="Stud. Mycol.">
        <title>101 Dothideomycetes genomes: a test case for predicting lifestyles and emergence of pathogens.</title>
        <authorList>
            <person name="Haridas S."/>
            <person name="Albert R."/>
            <person name="Binder M."/>
            <person name="Bloem J."/>
            <person name="Labutti K."/>
            <person name="Salamov A."/>
            <person name="Andreopoulos B."/>
            <person name="Baker S."/>
            <person name="Barry K."/>
            <person name="Bills G."/>
            <person name="Bluhm B."/>
            <person name="Cannon C."/>
            <person name="Castanera R."/>
            <person name="Culley D."/>
            <person name="Daum C."/>
            <person name="Ezra D."/>
            <person name="Gonzalez J."/>
            <person name="Henrissat B."/>
            <person name="Kuo A."/>
            <person name="Liang C."/>
            <person name="Lipzen A."/>
            <person name="Lutzoni F."/>
            <person name="Magnuson J."/>
            <person name="Mondo S."/>
            <person name="Nolan M."/>
            <person name="Ohm R."/>
            <person name="Pangilinan J."/>
            <person name="Park H.-J."/>
            <person name="Ramirez L."/>
            <person name="Alfaro M."/>
            <person name="Sun H."/>
            <person name="Tritt A."/>
            <person name="Yoshinaga Y."/>
            <person name="Zwiers L.-H."/>
            <person name="Turgeon B."/>
            <person name="Goodwin S."/>
            <person name="Spatafora J."/>
            <person name="Crous P."/>
            <person name="Grigoriev I."/>
        </authorList>
    </citation>
    <scope>NUCLEOTIDE SEQUENCE</scope>
    <source>
        <strain evidence="2">CBS 107.79</strain>
    </source>
</reference>
<keyword evidence="1" id="KW-1133">Transmembrane helix</keyword>
<dbReference type="Proteomes" id="UP000800036">
    <property type="component" value="Unassembled WGS sequence"/>
</dbReference>
<sequence>MYELTNVSTGVALPYAHFLHNAHRFLVGSNVTLIMFYVGLWSIKLGFLVFFYRLGDQIRTYQTFWWIVLVFTVASGLVCIGDIQYHCLSDPTEKVLVNCPTESAIRFQEITIKLNCALDVVTDVMIFAIVRVTVVSQGYTTSHYQAEISWLCFWSFMEFSIAFAAGKHEYGTLNDRDPSKQ</sequence>
<dbReference type="AlphaFoldDB" id="A0A6A5V475"/>